<evidence type="ECO:0000313" key="1">
    <source>
        <dbReference type="EMBL" id="WAR45429.1"/>
    </source>
</evidence>
<organism evidence="1 2">
    <name type="scientific">Methylomonas rapida</name>
    <dbReference type="NCBI Taxonomy" id="2963939"/>
    <lineage>
        <taxon>Bacteria</taxon>
        <taxon>Pseudomonadati</taxon>
        <taxon>Pseudomonadota</taxon>
        <taxon>Gammaproteobacteria</taxon>
        <taxon>Methylococcales</taxon>
        <taxon>Methylococcaceae</taxon>
        <taxon>Methylomonas</taxon>
    </lineage>
</organism>
<dbReference type="InterPro" id="IPR011006">
    <property type="entry name" value="CheY-like_superfamily"/>
</dbReference>
<dbReference type="SUPFAM" id="SSF52172">
    <property type="entry name" value="CheY-like"/>
    <property type="match status" value="1"/>
</dbReference>
<dbReference type="Proteomes" id="UP001162780">
    <property type="component" value="Chromosome"/>
</dbReference>
<gene>
    <name evidence="1" type="ORF">NM686_002655</name>
</gene>
<proteinExistence type="predicted"/>
<evidence type="ECO:0000313" key="2">
    <source>
        <dbReference type="Proteomes" id="UP001162780"/>
    </source>
</evidence>
<reference evidence="1" key="1">
    <citation type="submission" date="2022-11" db="EMBL/GenBank/DDBJ databases">
        <title>Methylomonas rapida sp. nov., Carotenoid-Producing Obligate Methanotrophs with High Growth Characteristics and Biotechnological Potential.</title>
        <authorList>
            <person name="Tikhonova E.N."/>
            <person name="Suleimanov R.Z."/>
            <person name="Miroshnikov K."/>
            <person name="Oshkin I.Y."/>
            <person name="Belova S.E."/>
            <person name="Danilova O.V."/>
            <person name="Ashikhmin A."/>
            <person name="Konopkin A."/>
            <person name="But S.Y."/>
            <person name="Khmelenina V.N."/>
            <person name="Kuznetsov N."/>
            <person name="Pimenov N.V."/>
            <person name="Dedysh S.N."/>
        </authorList>
    </citation>
    <scope>NUCLEOTIDE SEQUENCE</scope>
    <source>
        <strain evidence="1">MP1</strain>
    </source>
</reference>
<protein>
    <recommendedName>
        <fullName evidence="3">Response regulator receiver domain-containing protein</fullName>
    </recommendedName>
</protein>
<dbReference type="RefSeq" id="WP_255190397.1">
    <property type="nucleotide sequence ID" value="NZ_CP113517.1"/>
</dbReference>
<dbReference type="Gene3D" id="3.40.50.2300">
    <property type="match status" value="1"/>
</dbReference>
<name>A0ABY7GLS6_9GAMM</name>
<dbReference type="EMBL" id="CP113517">
    <property type="protein sequence ID" value="WAR45429.1"/>
    <property type="molecule type" value="Genomic_DNA"/>
</dbReference>
<keyword evidence="2" id="KW-1185">Reference proteome</keyword>
<accession>A0ABY7GLS6</accession>
<evidence type="ECO:0008006" key="3">
    <source>
        <dbReference type="Google" id="ProtNLM"/>
    </source>
</evidence>
<sequence>MKVFVIDRSPQLLVSFPAIDAEVVYFGDEIQALNAVGQQQPEFIVLDYAVREQQTPEYIGLLLAAARKAKLVVVGGNVGEEDVFRCLESGANGYQDKQQLPHYMAKMIRVVVAGEAWISRKMVARVLHALRQSTMQLAPA</sequence>